<gene>
    <name evidence="2" type="ORF">MBCUT_00880</name>
</gene>
<evidence type="ECO:0000313" key="2">
    <source>
        <dbReference type="EMBL" id="KZX17793.1"/>
    </source>
</evidence>
<organism evidence="2 3">
    <name type="scientific">Methanobrevibacter cuticularis</name>
    <dbReference type="NCBI Taxonomy" id="47311"/>
    <lineage>
        <taxon>Archaea</taxon>
        <taxon>Methanobacteriati</taxon>
        <taxon>Methanobacteriota</taxon>
        <taxon>Methanomada group</taxon>
        <taxon>Methanobacteria</taxon>
        <taxon>Methanobacteriales</taxon>
        <taxon>Methanobacteriaceae</taxon>
        <taxon>Methanobrevibacter</taxon>
    </lineage>
</organism>
<dbReference type="EMBL" id="LWMW01000011">
    <property type="protein sequence ID" value="KZX17793.1"/>
    <property type="molecule type" value="Genomic_DNA"/>
</dbReference>
<name>A0A166FL92_9EURY</name>
<keyword evidence="3" id="KW-1185">Reference proteome</keyword>
<feature type="transmembrane region" description="Helical" evidence="1">
    <location>
        <begin position="38"/>
        <end position="56"/>
    </location>
</feature>
<dbReference type="InterPro" id="IPR043941">
    <property type="entry name" value="EMC6-arch"/>
</dbReference>
<dbReference type="Pfam" id="PF19094">
    <property type="entry name" value="EMC6_arch"/>
    <property type="match status" value="1"/>
</dbReference>
<proteinExistence type="predicted"/>
<dbReference type="OrthoDB" id="64172at2157"/>
<dbReference type="AlphaFoldDB" id="A0A166FL92"/>
<evidence type="ECO:0000313" key="3">
    <source>
        <dbReference type="Proteomes" id="UP000077275"/>
    </source>
</evidence>
<keyword evidence="1" id="KW-0472">Membrane</keyword>
<feature type="transmembrane region" description="Helical" evidence="1">
    <location>
        <begin position="12"/>
        <end position="32"/>
    </location>
</feature>
<comment type="caution">
    <text evidence="2">The sequence shown here is derived from an EMBL/GenBank/DDBJ whole genome shotgun (WGS) entry which is preliminary data.</text>
</comment>
<keyword evidence="1" id="KW-1133">Transmembrane helix</keyword>
<accession>A0A166FL92</accession>
<protein>
    <submittedName>
        <fullName evidence="2">Uncharacterized protein</fullName>
    </submittedName>
</protein>
<keyword evidence="1" id="KW-0812">Transmembrane</keyword>
<dbReference type="PATRIC" id="fig|47311.3.peg.97"/>
<dbReference type="Proteomes" id="UP000077275">
    <property type="component" value="Unassembled WGS sequence"/>
</dbReference>
<sequence length="95" mass="10594">MEASVKITSVHLVVAIFTGYICSLISLQMIPGIGNNEILAGVLGIVILYLIGKLCDKLFGKQEGFSKWLWDGILPFAFVWFVVWTILVNYAPLIY</sequence>
<reference evidence="2 3" key="1">
    <citation type="submission" date="2016-04" db="EMBL/GenBank/DDBJ databases">
        <title>Genome sequence of Methanobrevibacter cuticularis DSM 11139.</title>
        <authorList>
            <person name="Poehlein A."/>
            <person name="Seedorf H."/>
            <person name="Daniel R."/>
        </authorList>
    </citation>
    <scope>NUCLEOTIDE SEQUENCE [LARGE SCALE GENOMIC DNA]</scope>
    <source>
        <strain evidence="2 3">DSM 11139</strain>
    </source>
</reference>
<evidence type="ECO:0000256" key="1">
    <source>
        <dbReference type="SAM" id="Phobius"/>
    </source>
</evidence>
<feature type="transmembrane region" description="Helical" evidence="1">
    <location>
        <begin position="68"/>
        <end position="91"/>
    </location>
</feature>
<dbReference type="RefSeq" id="WP_067257349.1">
    <property type="nucleotide sequence ID" value="NZ_LWMW01000011.1"/>
</dbReference>